<reference evidence="2" key="1">
    <citation type="journal article" date="2020" name="G3 (Bethesda)">
        <title>High-Quality Assemblies for Three Invasive Social Wasps from the &lt;i&gt;Vespula&lt;/i&gt; Genus.</title>
        <authorList>
            <person name="Harrop T.W.R."/>
            <person name="Guhlin J."/>
            <person name="McLaughlin G.M."/>
            <person name="Permina E."/>
            <person name="Stockwell P."/>
            <person name="Gilligan J."/>
            <person name="Le Lec M.F."/>
            <person name="Gruber M.A.M."/>
            <person name="Quinn O."/>
            <person name="Lovegrove M."/>
            <person name="Duncan E.J."/>
            <person name="Remnant E.J."/>
            <person name="Van Eeckhoven J."/>
            <person name="Graham B."/>
            <person name="Knapp R.A."/>
            <person name="Langford K.W."/>
            <person name="Kronenberg Z."/>
            <person name="Press M.O."/>
            <person name="Eacker S.M."/>
            <person name="Wilson-Rankin E.E."/>
            <person name="Purcell J."/>
            <person name="Lester P.J."/>
            <person name="Dearden P.K."/>
        </authorList>
    </citation>
    <scope>NUCLEOTIDE SEQUENCE</scope>
    <source>
        <strain evidence="2">Linc-1</strain>
    </source>
</reference>
<dbReference type="EMBL" id="JACSDZ010000006">
    <property type="protein sequence ID" value="KAF7401148.1"/>
    <property type="molecule type" value="Genomic_DNA"/>
</dbReference>
<accession>A0A834NBB2</accession>
<dbReference type="Proteomes" id="UP000617340">
    <property type="component" value="Unassembled WGS sequence"/>
</dbReference>
<sequence>MEKGVGSALEPHRELGLAWLGLAWLGLAWPGLALLCSARKTSPCVALLPLVGSVRRTVRERFGVNARRGPFPTGECQTRILDTSVRKVDGSPKRS</sequence>
<proteinExistence type="predicted"/>
<protein>
    <submittedName>
        <fullName evidence="2">Uncharacterized protein</fullName>
    </submittedName>
</protein>
<keyword evidence="1" id="KW-0812">Transmembrane</keyword>
<feature type="transmembrane region" description="Helical" evidence="1">
    <location>
        <begin position="16"/>
        <end position="36"/>
    </location>
</feature>
<name>A0A834NBB2_VESGE</name>
<organism evidence="2 3">
    <name type="scientific">Vespula germanica</name>
    <name type="common">German yellow jacket</name>
    <name type="synonym">Paravespula germanica</name>
    <dbReference type="NCBI Taxonomy" id="30212"/>
    <lineage>
        <taxon>Eukaryota</taxon>
        <taxon>Metazoa</taxon>
        <taxon>Ecdysozoa</taxon>
        <taxon>Arthropoda</taxon>
        <taxon>Hexapoda</taxon>
        <taxon>Insecta</taxon>
        <taxon>Pterygota</taxon>
        <taxon>Neoptera</taxon>
        <taxon>Endopterygota</taxon>
        <taxon>Hymenoptera</taxon>
        <taxon>Apocrita</taxon>
        <taxon>Aculeata</taxon>
        <taxon>Vespoidea</taxon>
        <taxon>Vespidae</taxon>
        <taxon>Vespinae</taxon>
        <taxon>Vespula</taxon>
    </lineage>
</organism>
<gene>
    <name evidence="2" type="ORF">HZH68_006968</name>
</gene>
<evidence type="ECO:0000313" key="3">
    <source>
        <dbReference type="Proteomes" id="UP000617340"/>
    </source>
</evidence>
<evidence type="ECO:0000313" key="2">
    <source>
        <dbReference type="EMBL" id="KAF7401148.1"/>
    </source>
</evidence>
<dbReference type="AlphaFoldDB" id="A0A834NBB2"/>
<evidence type="ECO:0000256" key="1">
    <source>
        <dbReference type="SAM" id="Phobius"/>
    </source>
</evidence>
<keyword evidence="1" id="KW-1133">Transmembrane helix</keyword>
<keyword evidence="1" id="KW-0472">Membrane</keyword>
<keyword evidence="3" id="KW-1185">Reference proteome</keyword>
<comment type="caution">
    <text evidence="2">The sequence shown here is derived from an EMBL/GenBank/DDBJ whole genome shotgun (WGS) entry which is preliminary data.</text>
</comment>